<dbReference type="EMBL" id="MVBO01000002">
    <property type="protein sequence ID" value="OZJ06711.1"/>
    <property type="molecule type" value="Genomic_DNA"/>
</dbReference>
<dbReference type="PANTHER" id="PTHR12069:SF0">
    <property type="entry name" value="DNA-DIRECTED RNA POLYMERASE III SUBUNIT RPC5"/>
    <property type="match status" value="1"/>
</dbReference>
<dbReference type="OrthoDB" id="340681at2759"/>
<dbReference type="Proteomes" id="UP000242875">
    <property type="component" value="Unassembled WGS sequence"/>
</dbReference>
<evidence type="ECO:0008006" key="3">
    <source>
        <dbReference type="Google" id="ProtNLM"/>
    </source>
</evidence>
<proteinExistence type="predicted"/>
<name>A0A261Y7Z9_9FUNG</name>
<organism evidence="1 2">
    <name type="scientific">Bifiguratus adelaidae</name>
    <dbReference type="NCBI Taxonomy" id="1938954"/>
    <lineage>
        <taxon>Eukaryota</taxon>
        <taxon>Fungi</taxon>
        <taxon>Fungi incertae sedis</taxon>
        <taxon>Mucoromycota</taxon>
        <taxon>Mucoromycotina</taxon>
        <taxon>Endogonomycetes</taxon>
        <taxon>Endogonales</taxon>
        <taxon>Endogonales incertae sedis</taxon>
        <taxon>Bifiguratus</taxon>
    </lineage>
</organism>
<evidence type="ECO:0000313" key="1">
    <source>
        <dbReference type="EMBL" id="OZJ06711.1"/>
    </source>
</evidence>
<dbReference type="InterPro" id="IPR006886">
    <property type="entry name" value="RNA_pol_III_Rpc5"/>
</dbReference>
<dbReference type="GO" id="GO:0005666">
    <property type="term" value="C:RNA polymerase III complex"/>
    <property type="evidence" value="ECO:0007669"/>
    <property type="project" value="TreeGrafter"/>
</dbReference>
<accession>A0A261Y7Z9</accession>
<dbReference type="GO" id="GO:0042797">
    <property type="term" value="P:tRNA transcription by RNA polymerase III"/>
    <property type="evidence" value="ECO:0007669"/>
    <property type="project" value="TreeGrafter"/>
</dbReference>
<dbReference type="PANTHER" id="PTHR12069">
    <property type="entry name" value="DNA-DIRECTED RNA POLYMERASES III 80 KDA POLYPEPTIDE RNA POLYMERASE III SUBUNIT 5"/>
    <property type="match status" value="1"/>
</dbReference>
<sequence length="265" mass="30279">MVQDTSLHATYGVDEDDEVIAEIPLYMSNRVANYLHIFQYPLRAVPFGPDSQPVAARIKPKAKMVELDLAFDTPSRNYDKDRGHELALGTNDKAIRTALDGMMDVDEEEEHDVLDRQTLGSEILPGNTKYMVGVFKDDEIHLTPVARIMQMRPTLRYLDKIDDKKRISERRIQEADTNEEPKEIPTKSTALQMSMKSNNPDAQPKENVYSSDHRFAEQEMWTKLHYFDETTDQSNAIFDQLFSASKDPVECTTTASQYLEKLSAP</sequence>
<dbReference type="AlphaFoldDB" id="A0A261Y7Z9"/>
<protein>
    <recommendedName>
        <fullName evidence="3">DNA-directed RNA polymerase III subunit RPC5</fullName>
    </recommendedName>
</protein>
<dbReference type="Pfam" id="PF04801">
    <property type="entry name" value="RPC5"/>
    <property type="match status" value="1"/>
</dbReference>
<reference evidence="1 2" key="1">
    <citation type="journal article" date="2017" name="Mycologia">
        <title>Bifiguratus adelaidae, gen. et sp. nov., a new member of Mucoromycotina in endophytic and soil-dwelling habitats.</title>
        <authorList>
            <person name="Torres-Cruz T.J."/>
            <person name="Billingsley Tobias T.L."/>
            <person name="Almatruk M."/>
            <person name="Hesse C."/>
            <person name="Kuske C.R."/>
            <person name="Desiro A."/>
            <person name="Benucci G.M."/>
            <person name="Bonito G."/>
            <person name="Stajich J.E."/>
            <person name="Dunlap C."/>
            <person name="Arnold A.E."/>
            <person name="Porras-Alfaro A."/>
        </authorList>
    </citation>
    <scope>NUCLEOTIDE SEQUENCE [LARGE SCALE GENOMIC DNA]</scope>
    <source>
        <strain evidence="1 2">AZ0501</strain>
    </source>
</reference>
<gene>
    <name evidence="1" type="ORF">BZG36_00309</name>
</gene>
<keyword evidence="2" id="KW-1185">Reference proteome</keyword>
<evidence type="ECO:0000313" key="2">
    <source>
        <dbReference type="Proteomes" id="UP000242875"/>
    </source>
</evidence>
<comment type="caution">
    <text evidence="1">The sequence shown here is derived from an EMBL/GenBank/DDBJ whole genome shotgun (WGS) entry which is preliminary data.</text>
</comment>